<accession>A0AA38LZ13</accession>
<dbReference type="InterPro" id="IPR006769">
    <property type="entry name" value="MCU_C"/>
</dbReference>
<evidence type="ECO:0000256" key="9">
    <source>
        <dbReference type="ARBA" id="ARBA00022989"/>
    </source>
</evidence>
<dbReference type="PANTHER" id="PTHR13462:SF10">
    <property type="entry name" value="CALCIUM UNIPORTER PROTEIN, MITOCHONDRIAL"/>
    <property type="match status" value="1"/>
</dbReference>
<comment type="similarity">
    <text evidence="2">Belongs to the MCU (TC 1.A.77) family.</text>
</comment>
<evidence type="ECO:0000313" key="20">
    <source>
        <dbReference type="EMBL" id="KAI9639554.1"/>
    </source>
</evidence>
<dbReference type="RefSeq" id="XP_052949331.1">
    <property type="nucleotide sequence ID" value="XM_053090816.1"/>
</dbReference>
<feature type="region of interest" description="Disordered" evidence="18">
    <location>
        <begin position="161"/>
        <end position="201"/>
    </location>
</feature>
<evidence type="ECO:0000256" key="16">
    <source>
        <dbReference type="ARBA" id="ARBA00044981"/>
    </source>
</evidence>
<evidence type="ECO:0000256" key="13">
    <source>
        <dbReference type="ARBA" id="ARBA00023303"/>
    </source>
</evidence>
<keyword evidence="7" id="KW-0999">Mitochondrion inner membrane</keyword>
<evidence type="ECO:0000256" key="5">
    <source>
        <dbReference type="ARBA" id="ARBA00022673"/>
    </source>
</evidence>
<feature type="region of interest" description="Disordered" evidence="18">
    <location>
        <begin position="409"/>
        <end position="523"/>
    </location>
</feature>
<evidence type="ECO:0000256" key="6">
    <source>
        <dbReference type="ARBA" id="ARBA00022692"/>
    </source>
</evidence>
<comment type="caution">
    <text evidence="20">The sequence shown here is derived from an EMBL/GenBank/DDBJ whole genome shotgun (WGS) entry which is preliminary data.</text>
</comment>
<keyword evidence="6" id="KW-0812">Transmembrane</keyword>
<protein>
    <recommendedName>
        <fullName evidence="16">Calcium uniporter protein, mitochondrial</fullName>
    </recommendedName>
</protein>
<dbReference type="GO" id="GO:0036444">
    <property type="term" value="P:calcium import into the mitochondrion"/>
    <property type="evidence" value="ECO:0007669"/>
    <property type="project" value="TreeGrafter"/>
</dbReference>
<evidence type="ECO:0000256" key="12">
    <source>
        <dbReference type="ARBA" id="ARBA00023136"/>
    </source>
</evidence>
<keyword evidence="21" id="KW-1185">Reference proteome</keyword>
<name>A0AA38LZ13_9TREE</name>
<dbReference type="Proteomes" id="UP001164286">
    <property type="component" value="Unassembled WGS sequence"/>
</dbReference>
<keyword evidence="10" id="KW-0406">Ion transport</keyword>
<keyword evidence="8" id="KW-0106">Calcium</keyword>
<organism evidence="20 21">
    <name type="scientific">Dioszegia hungarica</name>
    <dbReference type="NCBI Taxonomy" id="4972"/>
    <lineage>
        <taxon>Eukaryota</taxon>
        <taxon>Fungi</taxon>
        <taxon>Dikarya</taxon>
        <taxon>Basidiomycota</taxon>
        <taxon>Agaricomycotina</taxon>
        <taxon>Tremellomycetes</taxon>
        <taxon>Tremellales</taxon>
        <taxon>Bulleribasidiaceae</taxon>
        <taxon>Dioszegia</taxon>
    </lineage>
</organism>
<dbReference type="GO" id="GO:0015292">
    <property type="term" value="F:uniporter activity"/>
    <property type="evidence" value="ECO:0007669"/>
    <property type="project" value="TreeGrafter"/>
</dbReference>
<evidence type="ECO:0000256" key="3">
    <source>
        <dbReference type="ARBA" id="ARBA00022448"/>
    </source>
</evidence>
<dbReference type="GO" id="GO:0005262">
    <property type="term" value="F:calcium channel activity"/>
    <property type="evidence" value="ECO:0007669"/>
    <property type="project" value="UniProtKB-KW"/>
</dbReference>
<reference evidence="20" key="1">
    <citation type="journal article" date="2022" name="G3 (Bethesda)">
        <title>High quality genome of the basidiomycete yeast Dioszegia hungarica PDD-24b-2 isolated from cloud water.</title>
        <authorList>
            <person name="Jarrige D."/>
            <person name="Haridas S."/>
            <person name="Bleykasten-Grosshans C."/>
            <person name="Joly M."/>
            <person name="Nadalig T."/>
            <person name="Sancelme M."/>
            <person name="Vuilleumier S."/>
            <person name="Grigoriev I.V."/>
            <person name="Amato P."/>
            <person name="Bringel F."/>
        </authorList>
    </citation>
    <scope>NUCLEOTIDE SEQUENCE</scope>
    <source>
        <strain evidence="20">PDD-24b-2</strain>
    </source>
</reference>
<keyword evidence="4" id="KW-0109">Calcium transport</keyword>
<dbReference type="Pfam" id="PF04678">
    <property type="entry name" value="MCU"/>
    <property type="match status" value="1"/>
</dbReference>
<comment type="catalytic activity">
    <reaction evidence="14">
        <text>Ca(2+)(in) = Ca(2+)(out)</text>
        <dbReference type="Rhea" id="RHEA:29671"/>
        <dbReference type="ChEBI" id="CHEBI:29108"/>
    </reaction>
</comment>
<dbReference type="GO" id="GO:1990246">
    <property type="term" value="C:uniplex complex"/>
    <property type="evidence" value="ECO:0007669"/>
    <property type="project" value="TreeGrafter"/>
</dbReference>
<dbReference type="GeneID" id="77730021"/>
<evidence type="ECO:0000256" key="7">
    <source>
        <dbReference type="ARBA" id="ARBA00022792"/>
    </source>
</evidence>
<comment type="function">
    <text evidence="17">Highly selective calcium channel localized to the inner mitochondrial membrane, which mediates calcium uptake into the mitochondrial matrix. Mitochondrial calcium homeostasis plays key roles in cellular physiology and regulates ATP production, cytoplasmic calcium signals and activation of cell death pathways. Sufficient to operate as a pore-forming channel without the need of calcium-sensor or auxiliary subunit.</text>
</comment>
<feature type="domain" description="Calcium uniporter protein C-terminal" evidence="19">
    <location>
        <begin position="255"/>
        <end position="377"/>
    </location>
</feature>
<dbReference type="AlphaFoldDB" id="A0AA38LZ13"/>
<dbReference type="InterPro" id="IPR039055">
    <property type="entry name" value="MCU_fam"/>
</dbReference>
<evidence type="ECO:0000256" key="11">
    <source>
        <dbReference type="ARBA" id="ARBA00023128"/>
    </source>
</evidence>
<gene>
    <name evidence="20" type="ORF">MKK02DRAFT_39869</name>
</gene>
<evidence type="ECO:0000256" key="8">
    <source>
        <dbReference type="ARBA" id="ARBA00022837"/>
    </source>
</evidence>
<feature type="compositionally biased region" description="Basic and acidic residues" evidence="18">
    <location>
        <begin position="176"/>
        <end position="200"/>
    </location>
</feature>
<keyword evidence="3" id="KW-0813">Transport</keyword>
<keyword evidence="13" id="KW-0407">Ion channel</keyword>
<sequence length="523" mass="58023">MARPLASLPRQLLRPRPIPRFQTLHASSSRPQQHQHQQQQQQVQGATDISHSQFLANAKAGSDFNPAQLPTAGSWTTADSYGRLDPTNSHLFKLILPLPTSLNGTSSGSAKKTDTIPTAFLLHPSQPLSHLSRLITGSLPSSERNVDITYLALTGQEADLESHLRSAETEGDGDAEGERGGERQDGGPRLAEREKSKGRWQEVSWSQSTDLSDFIKQSSSLNERFKIVIKPEEKEGLGPAGEGVTVEVVIPSFASRTTFLRGRLVKLSKELGALTKKKKEVDLAAHRSARRLGTTALAVGAVYWAAVVRFTFFTEAGWDMMEPVTWTTGFAALLCGTGFLIYHNREVSYSSLLDLSITARQRSLYDKHGLDIEKWTEMVAEAKTLRREIKRIAADYDLEWQGELENLASMDKFSPPPGAQMSTSSPTSTSRTKEAKEEQDDEDEREDDEDEKIDIDKTINEASEMAEETKERAEKLKDAERKGEVVDERSEKGKKKGKDGEDERAGAKRGREKAKRIMEKGSS</sequence>
<evidence type="ECO:0000256" key="10">
    <source>
        <dbReference type="ARBA" id="ARBA00023065"/>
    </source>
</evidence>
<keyword evidence="11" id="KW-0496">Mitochondrion</keyword>
<evidence type="ECO:0000256" key="15">
    <source>
        <dbReference type="ARBA" id="ARBA00044966"/>
    </source>
</evidence>
<evidence type="ECO:0000256" key="17">
    <source>
        <dbReference type="ARBA" id="ARBA00045938"/>
    </source>
</evidence>
<keyword evidence="9" id="KW-1133">Transmembrane helix</keyword>
<feature type="compositionally biased region" description="Acidic residues" evidence="18">
    <location>
        <begin position="437"/>
        <end position="453"/>
    </location>
</feature>
<keyword evidence="12" id="KW-0472">Membrane</keyword>
<evidence type="ECO:0000313" key="21">
    <source>
        <dbReference type="Proteomes" id="UP001164286"/>
    </source>
</evidence>
<dbReference type="PANTHER" id="PTHR13462">
    <property type="entry name" value="CALCIUM UNIPORTER PROTEIN, MITOCHONDRIAL"/>
    <property type="match status" value="1"/>
</dbReference>
<evidence type="ECO:0000256" key="1">
    <source>
        <dbReference type="ARBA" id="ARBA00004448"/>
    </source>
</evidence>
<comment type="subcellular location">
    <subcellularLocation>
        <location evidence="1">Mitochondrion inner membrane</location>
        <topology evidence="1">Multi-pass membrane protein</topology>
    </subcellularLocation>
</comment>
<feature type="compositionally biased region" description="Low complexity" evidence="18">
    <location>
        <begin position="32"/>
        <end position="44"/>
    </location>
</feature>
<dbReference type="EMBL" id="JAKWFO010000001">
    <property type="protein sequence ID" value="KAI9639554.1"/>
    <property type="molecule type" value="Genomic_DNA"/>
</dbReference>
<evidence type="ECO:0000256" key="4">
    <source>
        <dbReference type="ARBA" id="ARBA00022568"/>
    </source>
</evidence>
<proteinExistence type="inferred from homology"/>
<evidence type="ECO:0000259" key="19">
    <source>
        <dbReference type="Pfam" id="PF04678"/>
    </source>
</evidence>
<comment type="subunit">
    <text evidence="15">Homotetramer, assembles in a dimer or dimers configuration with two interfaces.</text>
</comment>
<dbReference type="GO" id="GO:0051560">
    <property type="term" value="P:mitochondrial calcium ion homeostasis"/>
    <property type="evidence" value="ECO:0007669"/>
    <property type="project" value="InterPro"/>
</dbReference>
<evidence type="ECO:0000256" key="14">
    <source>
        <dbReference type="ARBA" id="ARBA00036634"/>
    </source>
</evidence>
<keyword evidence="5" id="KW-0107">Calcium channel</keyword>
<feature type="compositionally biased region" description="Basic and acidic residues" evidence="18">
    <location>
        <begin position="467"/>
        <end position="491"/>
    </location>
</feature>
<evidence type="ECO:0000256" key="18">
    <source>
        <dbReference type="SAM" id="MobiDB-lite"/>
    </source>
</evidence>
<feature type="region of interest" description="Disordered" evidence="18">
    <location>
        <begin position="24"/>
        <end position="47"/>
    </location>
</feature>
<evidence type="ECO:0000256" key="2">
    <source>
        <dbReference type="ARBA" id="ARBA00005653"/>
    </source>
</evidence>